<name>A0AAD9VJN0_9HYME</name>
<evidence type="ECO:0000313" key="3">
    <source>
        <dbReference type="Proteomes" id="UP001258017"/>
    </source>
</evidence>
<accession>A0AAD9VJN0</accession>
<proteinExistence type="predicted"/>
<evidence type="ECO:0000313" key="2">
    <source>
        <dbReference type="EMBL" id="KAK2576152.1"/>
    </source>
</evidence>
<gene>
    <name evidence="2" type="ORF">KPH14_007480</name>
</gene>
<reference evidence="2" key="2">
    <citation type="journal article" date="2023" name="Commun. Biol.">
        <title>Intrasexual cuticular hydrocarbon dimorphism in a wasp sheds light on hydrocarbon biosynthesis genes in Hymenoptera.</title>
        <authorList>
            <person name="Moris V.C."/>
            <person name="Podsiadlowski L."/>
            <person name="Martin S."/>
            <person name="Oeyen J.P."/>
            <person name="Donath A."/>
            <person name="Petersen M."/>
            <person name="Wilbrandt J."/>
            <person name="Misof B."/>
            <person name="Liedtke D."/>
            <person name="Thamm M."/>
            <person name="Scheiner R."/>
            <person name="Schmitt T."/>
            <person name="Niehuis O."/>
        </authorList>
    </citation>
    <scope>NUCLEOTIDE SEQUENCE</scope>
    <source>
        <strain evidence="2">GBR_01_08_01A</strain>
    </source>
</reference>
<dbReference type="Proteomes" id="UP001258017">
    <property type="component" value="Unassembled WGS sequence"/>
</dbReference>
<comment type="caution">
    <text evidence="2">The sequence shown here is derived from an EMBL/GenBank/DDBJ whole genome shotgun (WGS) entry which is preliminary data.</text>
</comment>
<protein>
    <submittedName>
        <fullName evidence="2">Uncharacterized protein</fullName>
    </submittedName>
</protein>
<reference evidence="2" key="1">
    <citation type="submission" date="2021-08" db="EMBL/GenBank/DDBJ databases">
        <authorList>
            <person name="Misof B."/>
            <person name="Oliver O."/>
            <person name="Podsiadlowski L."/>
            <person name="Donath A."/>
            <person name="Peters R."/>
            <person name="Mayer C."/>
            <person name="Rust J."/>
            <person name="Gunkel S."/>
            <person name="Lesny P."/>
            <person name="Martin S."/>
            <person name="Oeyen J.P."/>
            <person name="Petersen M."/>
            <person name="Panagiotis P."/>
            <person name="Wilbrandt J."/>
            <person name="Tanja T."/>
        </authorList>
    </citation>
    <scope>NUCLEOTIDE SEQUENCE</scope>
    <source>
        <strain evidence="2">GBR_01_08_01A</strain>
        <tissue evidence="2">Thorax + abdomen</tissue>
    </source>
</reference>
<organism evidence="2 3">
    <name type="scientific">Odynerus spinipes</name>
    <dbReference type="NCBI Taxonomy" id="1348599"/>
    <lineage>
        <taxon>Eukaryota</taxon>
        <taxon>Metazoa</taxon>
        <taxon>Ecdysozoa</taxon>
        <taxon>Arthropoda</taxon>
        <taxon>Hexapoda</taxon>
        <taxon>Insecta</taxon>
        <taxon>Pterygota</taxon>
        <taxon>Neoptera</taxon>
        <taxon>Endopterygota</taxon>
        <taxon>Hymenoptera</taxon>
        <taxon>Apocrita</taxon>
        <taxon>Aculeata</taxon>
        <taxon>Vespoidea</taxon>
        <taxon>Vespidae</taxon>
        <taxon>Eumeninae</taxon>
        <taxon>Odynerus</taxon>
    </lineage>
</organism>
<dbReference type="EMBL" id="JAIFRP010004408">
    <property type="protein sequence ID" value="KAK2576152.1"/>
    <property type="molecule type" value="Genomic_DNA"/>
</dbReference>
<dbReference type="AlphaFoldDB" id="A0AAD9VJN0"/>
<feature type="compositionally biased region" description="Basic and acidic residues" evidence="1">
    <location>
        <begin position="40"/>
        <end position="57"/>
    </location>
</feature>
<feature type="region of interest" description="Disordered" evidence="1">
    <location>
        <begin position="1"/>
        <end position="115"/>
    </location>
</feature>
<sequence length="138" mass="14629">MNRLSFSQKKVKLAKKVASITGIPWDPERGMGNTRIRRRRGEERRGEERREEKRSGEEEGGDAPERSVVVVVVDDGGNGGGWGWGSPPRIAGGGGRESAVDGPPETRQGWGGVGAPLTPALAGAVKGGNVYMPRQSAP</sequence>
<evidence type="ECO:0000256" key="1">
    <source>
        <dbReference type="SAM" id="MobiDB-lite"/>
    </source>
</evidence>
<keyword evidence="3" id="KW-1185">Reference proteome</keyword>